<feature type="transmembrane region" description="Helical" evidence="2">
    <location>
        <begin position="733"/>
        <end position="753"/>
    </location>
</feature>
<feature type="transmembrane region" description="Helical" evidence="2">
    <location>
        <begin position="598"/>
        <end position="618"/>
    </location>
</feature>
<protein>
    <submittedName>
        <fullName evidence="3">Uncharacterized protein</fullName>
    </submittedName>
</protein>
<feature type="compositionally biased region" description="Low complexity" evidence="1">
    <location>
        <begin position="330"/>
        <end position="344"/>
    </location>
</feature>
<dbReference type="EMBL" id="CAJNNW010025138">
    <property type="protein sequence ID" value="CAE8675723.1"/>
    <property type="molecule type" value="Genomic_DNA"/>
</dbReference>
<feature type="region of interest" description="Disordered" evidence="1">
    <location>
        <begin position="886"/>
        <end position="905"/>
    </location>
</feature>
<keyword evidence="2" id="KW-0812">Transmembrane</keyword>
<feature type="region of interest" description="Disordered" evidence="1">
    <location>
        <begin position="915"/>
        <end position="941"/>
    </location>
</feature>
<feature type="compositionally biased region" description="Low complexity" evidence="1">
    <location>
        <begin position="1050"/>
        <end position="1060"/>
    </location>
</feature>
<feature type="transmembrane region" description="Helical" evidence="2">
    <location>
        <begin position="638"/>
        <end position="655"/>
    </location>
</feature>
<keyword evidence="2" id="KW-1133">Transmembrane helix</keyword>
<feature type="transmembrane region" description="Helical" evidence="2">
    <location>
        <begin position="48"/>
        <end position="65"/>
    </location>
</feature>
<feature type="transmembrane region" description="Helical" evidence="2">
    <location>
        <begin position="710"/>
        <end position="727"/>
    </location>
</feature>
<comment type="caution">
    <text evidence="3">The sequence shown here is derived from an EMBL/GenBank/DDBJ whole genome shotgun (WGS) entry which is preliminary data.</text>
</comment>
<evidence type="ECO:0000313" key="3">
    <source>
        <dbReference type="EMBL" id="CAE8675723.1"/>
    </source>
</evidence>
<feature type="region of interest" description="Disordered" evidence="1">
    <location>
        <begin position="1047"/>
        <end position="1068"/>
    </location>
</feature>
<dbReference type="AlphaFoldDB" id="A0A813JHV5"/>
<feature type="transmembrane region" description="Helical" evidence="2">
    <location>
        <begin position="662"/>
        <end position="679"/>
    </location>
</feature>
<evidence type="ECO:0000256" key="1">
    <source>
        <dbReference type="SAM" id="MobiDB-lite"/>
    </source>
</evidence>
<organism evidence="3 4">
    <name type="scientific">Polarella glacialis</name>
    <name type="common">Dinoflagellate</name>
    <dbReference type="NCBI Taxonomy" id="89957"/>
    <lineage>
        <taxon>Eukaryota</taxon>
        <taxon>Sar</taxon>
        <taxon>Alveolata</taxon>
        <taxon>Dinophyceae</taxon>
        <taxon>Suessiales</taxon>
        <taxon>Suessiaceae</taxon>
        <taxon>Polarella</taxon>
    </lineage>
</organism>
<dbReference type="Proteomes" id="UP000626109">
    <property type="component" value="Unassembled WGS sequence"/>
</dbReference>
<feature type="compositionally biased region" description="Low complexity" evidence="1">
    <location>
        <begin position="920"/>
        <end position="934"/>
    </location>
</feature>
<evidence type="ECO:0000256" key="2">
    <source>
        <dbReference type="SAM" id="Phobius"/>
    </source>
</evidence>
<proteinExistence type="predicted"/>
<feature type="transmembrane region" description="Helical" evidence="2">
    <location>
        <begin position="145"/>
        <end position="164"/>
    </location>
</feature>
<accession>A0A813JHV5</accession>
<sequence>MDASNLRTLSRLSTFFWVFDFGFDSQNRYNLPSSVGGGTLKVLRTSNFAQLLVFTMSVGTVYYPAWLTPLRLIFCHVLLTIACAVALALQQSILQWSYHILWVTIFRTGLGIVHGDKRVTIANNAVFSLAMLVFVQLRWGMTLVMSQTIVVPSIFICILSVFVEQSRESELRATLEAKASKELETSVEAVLATICDAVVLLSSSFRLLRPSPHLAGMLLGSSSSAVFMTGGNFIDLLVESDRDSFLQFMGDPSIHANMLHAHMRDANSSAVTVHFYHTKYLDLEGQPVHIIGVREDSEENRPQPPPQELQSSLSRQVVDEVWDRAHESRASSNNNNRSTASSISGSSDPMPLVEGDHAMSRCVWVDASSIDLMMVKCTPEFSAWSGPSGLNVGLLNWVAPVDQSNFYEFFHKALNHYVQCAQDGSESVGPGSIVLKLKTEDSLSEPRILGCVSFKSLFGRTGGSGKENHGQTIIIRSRIKQCRSYRLLRTAGGVIHVRLRVVAFSAKQGIRALSGMEELNADVAMIYPIWGGLMLMLTIARPAHAAFRAGRGGMLSSIAKRLRLLIRGCAPVAGAAQPIDKLVKEVGRVQRVERISRSLVWMHPICALSVACQLSFWVFDFGFDSQNRFDLPFRTSNFAQLLVFTMTVGTVYYPAWVTPLRLIFCHVLLTITCAVALALEQSILQWSYHILYVTIIRTGLGVIHGDKRVIIANNAVFSLFMLVFVQLRWGMTLVMSQTIVVPSIFICILSVFVEQSRESELRATLEAKASMELETSVEAVLATICDAVVLLSSSFRLLRPSPHLAGMLLGSSSSAVFMTGGNFIDLLVESDRDSFLQFMGDPSLHANMLHAHMRDANSSAVTVHFYHTKYLDLEGQPVHIIGIREDSEEDTPQPPPQELQSSLSRQVVDEVWDRAHESRASSNNNNRSTASSISGSSDPMPLVEGDHAMSRCVWMDASSIDLMMVKCTPEFSAWSGPSGLNVGLLNWVAPVDQSNFYEFFHKALNHYVQCAQDGSESVGPGSIVLKLKPPHWGRSIETEAGIAEFCAGRSNSNSNDNNNNEGRTEDSLSEPRILGCVSFKSVRKTRTTQKSSKSSSRTFCYS</sequence>
<feature type="transmembrane region" description="Helical" evidence="2">
    <location>
        <begin position="685"/>
        <end position="703"/>
    </location>
</feature>
<keyword evidence="2" id="KW-0472">Membrane</keyword>
<feature type="region of interest" description="Disordered" evidence="1">
    <location>
        <begin position="325"/>
        <end position="351"/>
    </location>
</feature>
<feature type="transmembrane region" description="Helical" evidence="2">
    <location>
        <begin position="72"/>
        <end position="90"/>
    </location>
</feature>
<reference evidence="3" key="1">
    <citation type="submission" date="2021-02" db="EMBL/GenBank/DDBJ databases">
        <authorList>
            <person name="Dougan E. K."/>
            <person name="Rhodes N."/>
            <person name="Thang M."/>
            <person name="Chan C."/>
        </authorList>
    </citation>
    <scope>NUCLEOTIDE SEQUENCE</scope>
</reference>
<evidence type="ECO:0000313" key="4">
    <source>
        <dbReference type="Proteomes" id="UP000626109"/>
    </source>
</evidence>
<gene>
    <name evidence="3" type="ORF">PGLA2088_LOCUS19513</name>
</gene>
<name>A0A813JHV5_POLGL</name>
<feature type="region of interest" description="Disordered" evidence="1">
    <location>
        <begin position="296"/>
        <end position="315"/>
    </location>
</feature>